<evidence type="ECO:0000313" key="3">
    <source>
        <dbReference type="Proteomes" id="UP000672602"/>
    </source>
</evidence>
<dbReference type="Pfam" id="PF13412">
    <property type="entry name" value="HTH_24"/>
    <property type="match status" value="1"/>
</dbReference>
<gene>
    <name evidence="2" type="ORF">KAJ83_13885</name>
</gene>
<dbReference type="Gene3D" id="1.10.10.10">
    <property type="entry name" value="Winged helix-like DNA-binding domain superfamily/Winged helix DNA-binding domain"/>
    <property type="match status" value="1"/>
</dbReference>
<feature type="compositionally biased region" description="Basic and acidic residues" evidence="1">
    <location>
        <begin position="241"/>
        <end position="258"/>
    </location>
</feature>
<dbReference type="InterPro" id="IPR036388">
    <property type="entry name" value="WH-like_DNA-bd_sf"/>
</dbReference>
<dbReference type="SUPFAM" id="SSF46785">
    <property type="entry name" value="Winged helix' DNA-binding domain"/>
    <property type="match status" value="1"/>
</dbReference>
<organism evidence="2 3">
    <name type="scientific">Marivibrio halodurans</name>
    <dbReference type="NCBI Taxonomy" id="2039722"/>
    <lineage>
        <taxon>Bacteria</taxon>
        <taxon>Pseudomonadati</taxon>
        <taxon>Pseudomonadota</taxon>
        <taxon>Alphaproteobacteria</taxon>
        <taxon>Rhodospirillales</taxon>
        <taxon>Rhodospirillaceae</taxon>
        <taxon>Marivibrio</taxon>
    </lineage>
</organism>
<keyword evidence="3" id="KW-1185">Reference proteome</keyword>
<accession>A0A8J7V384</accession>
<name>A0A8J7V384_9PROT</name>
<evidence type="ECO:0000313" key="2">
    <source>
        <dbReference type="EMBL" id="MBP5858105.1"/>
    </source>
</evidence>
<dbReference type="AlphaFoldDB" id="A0A8J7V384"/>
<dbReference type="InterPro" id="IPR036390">
    <property type="entry name" value="WH_DNA-bd_sf"/>
</dbReference>
<proteinExistence type="predicted"/>
<dbReference type="Proteomes" id="UP000672602">
    <property type="component" value="Unassembled WGS sequence"/>
</dbReference>
<protein>
    <submittedName>
        <fullName evidence="2">Winged helix-turn-helix transcriptional regulator</fullName>
    </submittedName>
</protein>
<dbReference type="EMBL" id="JAGMWN010000006">
    <property type="protein sequence ID" value="MBP5858105.1"/>
    <property type="molecule type" value="Genomic_DNA"/>
</dbReference>
<reference evidence="2" key="1">
    <citation type="submission" date="2021-04" db="EMBL/GenBank/DDBJ databases">
        <authorList>
            <person name="Zhang D.-C."/>
        </authorList>
    </citation>
    <scope>NUCLEOTIDE SEQUENCE</scope>
    <source>
        <strain evidence="2">CGMCC 1.15697</strain>
    </source>
</reference>
<sequence length="279" mass="30184">MAGDGKDEDSVNSETAITLGLLSAVERGDHITQRGLANELGIALGLANSYLKRCVRKGLIRVDQAPPNRYSYYLTAHGAAEKARLTAEYLSGSFSFFRLARAQCVAELRRAIERGYRRMALVGVSELTEIAVLAQHEARIEFVGILEPSMRPRMFAGLQVVPDAAGLPKHDALLVTDIKRAQQVHERLVARYGANRVFAPPMLHVSDPNHRMVVHAPAPTVTPPASAGQAVSFGRPQGQSTDHRTADDRSVDMGRADMGRTVPSGASPFRPAATVAEGR</sequence>
<dbReference type="RefSeq" id="WP_210682684.1">
    <property type="nucleotide sequence ID" value="NZ_JAGMWN010000006.1"/>
</dbReference>
<feature type="region of interest" description="Disordered" evidence="1">
    <location>
        <begin position="220"/>
        <end position="279"/>
    </location>
</feature>
<comment type="caution">
    <text evidence="2">The sequence shown here is derived from an EMBL/GenBank/DDBJ whole genome shotgun (WGS) entry which is preliminary data.</text>
</comment>
<evidence type="ECO:0000256" key="1">
    <source>
        <dbReference type="SAM" id="MobiDB-lite"/>
    </source>
</evidence>